<dbReference type="InterPro" id="IPR002504">
    <property type="entry name" value="NADK"/>
</dbReference>
<comment type="subcellular location">
    <subcellularLocation>
        <location evidence="6">Cytoplasm</location>
    </subcellularLocation>
</comment>
<feature type="binding site" evidence="6">
    <location>
        <position position="170"/>
    </location>
    <ligand>
        <name>NAD(+)</name>
        <dbReference type="ChEBI" id="CHEBI:57540"/>
    </ligand>
</feature>
<organism evidence="7 8">
    <name type="scientific">Desulfocapsa sulfexigens (strain DSM 10523 / SB164P1)</name>
    <dbReference type="NCBI Taxonomy" id="1167006"/>
    <lineage>
        <taxon>Bacteria</taxon>
        <taxon>Pseudomonadati</taxon>
        <taxon>Thermodesulfobacteriota</taxon>
        <taxon>Desulfobulbia</taxon>
        <taxon>Desulfobulbales</taxon>
        <taxon>Desulfocapsaceae</taxon>
        <taxon>Desulfocapsa</taxon>
    </lineage>
</organism>
<keyword evidence="4 6" id="KW-0520">NAD</keyword>
<dbReference type="GO" id="GO:0046872">
    <property type="term" value="F:metal ion binding"/>
    <property type="evidence" value="ECO:0007669"/>
    <property type="project" value="UniProtKB-UniRule"/>
</dbReference>
<keyword evidence="6" id="KW-0547">Nucleotide-binding</keyword>
<dbReference type="InterPro" id="IPR016064">
    <property type="entry name" value="NAD/diacylglycerol_kinase_sf"/>
</dbReference>
<evidence type="ECO:0000256" key="1">
    <source>
        <dbReference type="ARBA" id="ARBA00022679"/>
    </source>
</evidence>
<dbReference type="InterPro" id="IPR017437">
    <property type="entry name" value="ATP-NAD_kinase_PpnK-typ_C"/>
</dbReference>
<dbReference type="RefSeq" id="WP_015404575.1">
    <property type="nucleotide sequence ID" value="NC_020304.1"/>
</dbReference>
<keyword evidence="6" id="KW-0067">ATP-binding</keyword>
<dbReference type="GO" id="GO:0003951">
    <property type="term" value="F:NAD+ kinase activity"/>
    <property type="evidence" value="ECO:0007669"/>
    <property type="project" value="UniProtKB-UniRule"/>
</dbReference>
<reference evidence="8" key="1">
    <citation type="journal article" date="2013" name="Stand. Genomic Sci.">
        <title>Complete genome sequence of Desulfocapsa sulfexigens, a marine deltaproteobacterium specialized in disproportionating inorganic sulfur compounds.</title>
        <authorList>
            <person name="Finster K.W."/>
            <person name="Kjeldsen K.U."/>
            <person name="Kube M."/>
            <person name="Reinhardt R."/>
            <person name="Mussmann M."/>
            <person name="Amann R."/>
            <person name="Schreiber L."/>
        </authorList>
    </citation>
    <scope>NUCLEOTIDE SEQUENCE [LARGE SCALE GENOMIC DNA]</scope>
    <source>
        <strain evidence="8">DSM 10523 / SB164P1</strain>
    </source>
</reference>
<dbReference type="EMBL" id="CP003985">
    <property type="protein sequence ID" value="AGF78887.1"/>
    <property type="molecule type" value="Genomic_DNA"/>
</dbReference>
<dbReference type="OrthoDB" id="9774737at2"/>
<comment type="caution">
    <text evidence="6">Lacks conserved residue(s) required for the propagation of feature annotation.</text>
</comment>
<feature type="binding site" evidence="6">
    <location>
        <position position="71"/>
    </location>
    <ligand>
        <name>NAD(+)</name>
        <dbReference type="ChEBI" id="CHEBI:57540"/>
    </ligand>
</feature>
<dbReference type="GO" id="GO:0005737">
    <property type="term" value="C:cytoplasm"/>
    <property type="evidence" value="ECO:0007669"/>
    <property type="project" value="UniProtKB-SubCell"/>
</dbReference>
<feature type="binding site" evidence="6">
    <location>
        <position position="168"/>
    </location>
    <ligand>
        <name>NAD(+)</name>
        <dbReference type="ChEBI" id="CHEBI:57540"/>
    </ligand>
</feature>
<keyword evidence="6" id="KW-0963">Cytoplasm</keyword>
<evidence type="ECO:0000256" key="4">
    <source>
        <dbReference type="ARBA" id="ARBA00023027"/>
    </source>
</evidence>
<comment type="function">
    <text evidence="6">Involved in the regulation of the intracellular balance of NAD and NADP, and is a key enzyme in the biosynthesis of NADP. Catalyzes specifically the phosphorylation on 2'-hydroxyl of the adenosine moiety of NAD to yield NADP.</text>
</comment>
<dbReference type="Gene3D" id="2.60.200.30">
    <property type="entry name" value="Probable inorganic polyphosphate/atp-NAD kinase, domain 2"/>
    <property type="match status" value="1"/>
</dbReference>
<evidence type="ECO:0000256" key="5">
    <source>
        <dbReference type="ARBA" id="ARBA00047925"/>
    </source>
</evidence>
<dbReference type="GO" id="GO:0019674">
    <property type="term" value="P:NAD+ metabolic process"/>
    <property type="evidence" value="ECO:0007669"/>
    <property type="project" value="InterPro"/>
</dbReference>
<accession>M1PB66</accession>
<dbReference type="Pfam" id="PF20143">
    <property type="entry name" value="NAD_kinase_C"/>
    <property type="match status" value="1"/>
</dbReference>
<comment type="similarity">
    <text evidence="6">Belongs to the NAD kinase family.</text>
</comment>
<evidence type="ECO:0000313" key="7">
    <source>
        <dbReference type="EMBL" id="AGF78887.1"/>
    </source>
</evidence>
<dbReference type="PATRIC" id="fig|1167006.5.peg.2548"/>
<evidence type="ECO:0000313" key="8">
    <source>
        <dbReference type="Proteomes" id="UP000011721"/>
    </source>
</evidence>
<feature type="binding site" evidence="6">
    <location>
        <position position="151"/>
    </location>
    <ligand>
        <name>NAD(+)</name>
        <dbReference type="ChEBI" id="CHEBI:57540"/>
    </ligand>
</feature>
<feature type="binding site" evidence="6">
    <location>
        <begin position="66"/>
        <end position="67"/>
    </location>
    <ligand>
        <name>NAD(+)</name>
        <dbReference type="ChEBI" id="CHEBI:57540"/>
    </ligand>
</feature>
<dbReference type="eggNOG" id="COG0061">
    <property type="taxonomic scope" value="Bacteria"/>
</dbReference>
<keyword evidence="1 6" id="KW-0808">Transferase</keyword>
<keyword evidence="8" id="KW-1185">Reference proteome</keyword>
<dbReference type="SUPFAM" id="SSF111331">
    <property type="entry name" value="NAD kinase/diacylglycerol kinase-like"/>
    <property type="match status" value="1"/>
</dbReference>
<dbReference type="PANTHER" id="PTHR20275:SF0">
    <property type="entry name" value="NAD KINASE"/>
    <property type="match status" value="1"/>
</dbReference>
<feature type="active site" description="Proton acceptor" evidence="6">
    <location>
        <position position="66"/>
    </location>
</feature>
<comment type="catalytic activity">
    <reaction evidence="5 6">
        <text>NAD(+) + ATP = ADP + NADP(+) + H(+)</text>
        <dbReference type="Rhea" id="RHEA:18629"/>
        <dbReference type="ChEBI" id="CHEBI:15378"/>
        <dbReference type="ChEBI" id="CHEBI:30616"/>
        <dbReference type="ChEBI" id="CHEBI:57540"/>
        <dbReference type="ChEBI" id="CHEBI:58349"/>
        <dbReference type="ChEBI" id="CHEBI:456216"/>
        <dbReference type="EC" id="2.7.1.23"/>
    </reaction>
</comment>
<dbReference type="GO" id="GO:0006741">
    <property type="term" value="P:NADP+ biosynthetic process"/>
    <property type="evidence" value="ECO:0007669"/>
    <property type="project" value="UniProtKB-UniRule"/>
</dbReference>
<keyword evidence="3 6" id="KW-0521">NADP</keyword>
<feature type="binding site" evidence="6">
    <location>
        <begin position="140"/>
        <end position="141"/>
    </location>
    <ligand>
        <name>NAD(+)</name>
        <dbReference type="ChEBI" id="CHEBI:57540"/>
    </ligand>
</feature>
<feature type="binding site" evidence="6">
    <location>
        <position position="241"/>
    </location>
    <ligand>
        <name>NAD(+)</name>
        <dbReference type="ChEBI" id="CHEBI:57540"/>
    </ligand>
</feature>
<dbReference type="KEGG" id="dsf:UWK_02347"/>
<dbReference type="Pfam" id="PF01513">
    <property type="entry name" value="NAD_kinase"/>
    <property type="match status" value="1"/>
</dbReference>
<comment type="cofactor">
    <cofactor evidence="6">
        <name>a divalent metal cation</name>
        <dbReference type="ChEBI" id="CHEBI:60240"/>
    </cofactor>
</comment>
<sequence length="284" mass="31119">MTQLSEAFRTNLTLSLRHAGIVLKKNYSPAAELAQKIAKKLAKHGIAVTIDGFSDDLDVLIVVGGDGTLLHVADQAARYSVPVLGINMGYLGFLTERTEEEAFAAVDELIAGAVTIENRMMLKASLNKDGKTGNSRYALNDVVINKGTTDRVLELSTRADQEYITTYKADGLIFSTPTGSTAYNLSAGGPLVYPGVATMLVTPICPFMLGSRPMLLPAHSRLRTYLEAGRSYKAQIIVDGQPVWDMDEKDTLEIEAAKHCLRLIISPDRDYFAILRNKLHWGMR</sequence>
<dbReference type="GO" id="GO:0005524">
    <property type="term" value="F:ATP binding"/>
    <property type="evidence" value="ECO:0007669"/>
    <property type="project" value="UniProtKB-KW"/>
</dbReference>
<dbReference type="AlphaFoldDB" id="M1PB66"/>
<dbReference type="HOGENOM" id="CLU_008831_0_1_7"/>
<dbReference type="Proteomes" id="UP000011721">
    <property type="component" value="Chromosome"/>
</dbReference>
<dbReference type="STRING" id="1167006.UWK_02347"/>
<dbReference type="GO" id="GO:0051287">
    <property type="term" value="F:NAD binding"/>
    <property type="evidence" value="ECO:0007669"/>
    <property type="project" value="UniProtKB-ARBA"/>
</dbReference>
<name>M1PB66_DESSD</name>
<evidence type="ECO:0000256" key="6">
    <source>
        <dbReference type="HAMAP-Rule" id="MF_00361"/>
    </source>
</evidence>
<proteinExistence type="inferred from homology"/>
<dbReference type="PANTHER" id="PTHR20275">
    <property type="entry name" value="NAD KINASE"/>
    <property type="match status" value="1"/>
</dbReference>
<dbReference type="EC" id="2.7.1.23" evidence="6"/>
<dbReference type="HAMAP" id="MF_00361">
    <property type="entry name" value="NAD_kinase"/>
    <property type="match status" value="1"/>
</dbReference>
<gene>
    <name evidence="6" type="primary">nadK</name>
    <name evidence="7" type="ordered locus">UWK_02347</name>
</gene>
<dbReference type="Gene3D" id="3.40.50.10330">
    <property type="entry name" value="Probable inorganic polyphosphate/atp-NAD kinase, domain 1"/>
    <property type="match status" value="1"/>
</dbReference>
<keyword evidence="2 6" id="KW-0418">Kinase</keyword>
<dbReference type="InterPro" id="IPR017438">
    <property type="entry name" value="ATP-NAD_kinase_N"/>
</dbReference>
<evidence type="ECO:0000256" key="2">
    <source>
        <dbReference type="ARBA" id="ARBA00022777"/>
    </source>
</evidence>
<protein>
    <recommendedName>
        <fullName evidence="6">NAD kinase</fullName>
        <ecNumber evidence="6">2.7.1.23</ecNumber>
    </recommendedName>
    <alternativeName>
        <fullName evidence="6">ATP-dependent NAD kinase</fullName>
    </alternativeName>
</protein>
<feature type="binding site" evidence="6">
    <location>
        <begin position="181"/>
        <end position="186"/>
    </location>
    <ligand>
        <name>NAD(+)</name>
        <dbReference type="ChEBI" id="CHEBI:57540"/>
    </ligand>
</feature>
<evidence type="ECO:0000256" key="3">
    <source>
        <dbReference type="ARBA" id="ARBA00022857"/>
    </source>
</evidence>